<dbReference type="InterPro" id="IPR036909">
    <property type="entry name" value="Cyt_c-like_dom_sf"/>
</dbReference>
<evidence type="ECO:0000256" key="4">
    <source>
        <dbReference type="PROSITE-ProRule" id="PRU00433"/>
    </source>
</evidence>
<dbReference type="Pfam" id="PF21342">
    <property type="entry name" value="SoxA-TsdA_cyt-c"/>
    <property type="match status" value="1"/>
</dbReference>
<dbReference type="PANTHER" id="PTHR35008">
    <property type="entry name" value="BLL4482 PROTEIN-RELATED"/>
    <property type="match status" value="1"/>
</dbReference>
<evidence type="ECO:0000256" key="5">
    <source>
        <dbReference type="SAM" id="Phobius"/>
    </source>
</evidence>
<organism evidence="8 9">
    <name type="scientific">Maribacter polysiphoniae</name>
    <dbReference type="NCBI Taxonomy" id="429344"/>
    <lineage>
        <taxon>Bacteria</taxon>
        <taxon>Pseudomonadati</taxon>
        <taxon>Bacteroidota</taxon>
        <taxon>Flavobacteriia</taxon>
        <taxon>Flavobacteriales</taxon>
        <taxon>Flavobacteriaceae</taxon>
        <taxon>Maribacter</taxon>
    </lineage>
</organism>
<keyword evidence="5" id="KW-0812">Transmembrane</keyword>
<dbReference type="Proteomes" id="UP000651837">
    <property type="component" value="Unassembled WGS sequence"/>
</dbReference>
<proteinExistence type="predicted"/>
<evidence type="ECO:0000313" key="7">
    <source>
        <dbReference type="EMBL" id="MBD1260879.1"/>
    </source>
</evidence>
<accession>A0A316E5K6</accession>
<keyword evidence="1 4" id="KW-0349">Heme</keyword>
<name>A0A316E5K6_9FLAO</name>
<dbReference type="Gene3D" id="1.10.760.10">
    <property type="entry name" value="Cytochrome c-like domain"/>
    <property type="match status" value="2"/>
</dbReference>
<dbReference type="GO" id="GO:0009055">
    <property type="term" value="F:electron transfer activity"/>
    <property type="evidence" value="ECO:0007669"/>
    <property type="project" value="InterPro"/>
</dbReference>
<evidence type="ECO:0000313" key="10">
    <source>
        <dbReference type="Proteomes" id="UP000651837"/>
    </source>
</evidence>
<reference evidence="7 10" key="2">
    <citation type="submission" date="2020-07" db="EMBL/GenBank/DDBJ databases">
        <title>The draft genome sequence of Maribacter polysiphoniae KCTC 22021.</title>
        <authorList>
            <person name="Mu L."/>
        </authorList>
    </citation>
    <scope>NUCLEOTIDE SEQUENCE [LARGE SCALE GENOMIC DNA]</scope>
    <source>
        <strain evidence="7 10">KCTC 22021</strain>
    </source>
</reference>
<dbReference type="AlphaFoldDB" id="A0A316E5K6"/>
<dbReference type="EMBL" id="JACWLN010000003">
    <property type="protein sequence ID" value="MBD1260879.1"/>
    <property type="molecule type" value="Genomic_DNA"/>
</dbReference>
<keyword evidence="10" id="KW-1185">Reference proteome</keyword>
<gene>
    <name evidence="7" type="ORF">HZY62_09800</name>
    <name evidence="8" type="ORF">LX92_01569</name>
</gene>
<comment type="caution">
    <text evidence="8">The sequence shown here is derived from an EMBL/GenBank/DDBJ whole genome shotgun (WGS) entry which is preliminary data.</text>
</comment>
<evidence type="ECO:0000313" key="9">
    <source>
        <dbReference type="Proteomes" id="UP000245667"/>
    </source>
</evidence>
<dbReference type="GO" id="GO:0046872">
    <property type="term" value="F:metal ion binding"/>
    <property type="evidence" value="ECO:0007669"/>
    <property type="project" value="UniProtKB-KW"/>
</dbReference>
<dbReference type="PROSITE" id="PS51007">
    <property type="entry name" value="CYTC"/>
    <property type="match status" value="1"/>
</dbReference>
<reference evidence="8 9" key="1">
    <citation type="submission" date="2018-05" db="EMBL/GenBank/DDBJ databases">
        <title>Genomic Encyclopedia of Archaeal and Bacterial Type Strains, Phase II (KMG-II): from individual species to whole genera.</title>
        <authorList>
            <person name="Goeker M."/>
        </authorList>
    </citation>
    <scope>NUCLEOTIDE SEQUENCE [LARGE SCALE GENOMIC DNA]</scope>
    <source>
        <strain evidence="8 9">DSM 23514</strain>
    </source>
</reference>
<keyword evidence="2 4" id="KW-0479">Metal-binding</keyword>
<dbReference type="EMBL" id="QGGQ01000003">
    <property type="protein sequence ID" value="PWK23983.1"/>
    <property type="molecule type" value="Genomic_DNA"/>
</dbReference>
<dbReference type="GO" id="GO:0020037">
    <property type="term" value="F:heme binding"/>
    <property type="evidence" value="ECO:0007669"/>
    <property type="project" value="InterPro"/>
</dbReference>
<dbReference type="OrthoDB" id="9779283at2"/>
<evidence type="ECO:0000313" key="8">
    <source>
        <dbReference type="EMBL" id="PWK23983.1"/>
    </source>
</evidence>
<protein>
    <submittedName>
        <fullName evidence="7">C-type cytochrome</fullName>
    </submittedName>
    <submittedName>
        <fullName evidence="8">Thiosulfate dehydrogenase</fullName>
    </submittedName>
</protein>
<feature type="domain" description="Cytochrome c" evidence="6">
    <location>
        <begin position="198"/>
        <end position="288"/>
    </location>
</feature>
<keyword evidence="3 4" id="KW-0408">Iron</keyword>
<evidence type="ECO:0000259" key="6">
    <source>
        <dbReference type="PROSITE" id="PS51007"/>
    </source>
</evidence>
<dbReference type="Pfam" id="PF00034">
    <property type="entry name" value="Cytochrom_C"/>
    <property type="match status" value="1"/>
</dbReference>
<evidence type="ECO:0000256" key="3">
    <source>
        <dbReference type="ARBA" id="ARBA00023004"/>
    </source>
</evidence>
<feature type="transmembrane region" description="Helical" evidence="5">
    <location>
        <begin position="12"/>
        <end position="35"/>
    </location>
</feature>
<dbReference type="RefSeq" id="WP_109649748.1">
    <property type="nucleotide sequence ID" value="NZ_JACWLN010000003.1"/>
</dbReference>
<dbReference type="InterPro" id="IPR009056">
    <property type="entry name" value="Cyt_c-like_dom"/>
</dbReference>
<dbReference type="PANTHER" id="PTHR35008:SF9">
    <property type="entry name" value="CYTOCHROME C DOMAIN-CONTAINING PROTEIN"/>
    <property type="match status" value="1"/>
</dbReference>
<dbReference type="Proteomes" id="UP000245667">
    <property type="component" value="Unassembled WGS sequence"/>
</dbReference>
<keyword evidence="5" id="KW-0472">Membrane</keyword>
<evidence type="ECO:0000256" key="2">
    <source>
        <dbReference type="ARBA" id="ARBA00022723"/>
    </source>
</evidence>
<sequence length="345" mass="38772">MNDETKYLIKKLRLQVTLCCTMMVLIGITTLLLYFDVFANDPIPSGEITLGPIASEYDISLLNDSEENIELKFGHELFIKTPKYIGPDNGNPDKAYSGNRLACNNCHLQAGTKPFSGSLIGITNRFPQFRGRENKIGTIEERINGCMERSMNGKTMPPNGKEMKAFVQYLTWLSRLAPEDGKTFGQGFVKIEIPERAVNLEHGKQVFTATCIVCHGIDGKGKIAMDGFTYVYPPLWGDDSFNNGAGMTRVITAARFIKGNMPFGTTYDAPLLSDEEAYDVAGYINQQKRPIKVNPEKDFPDLTRKPVSTPYPPYADSFPIEQHQLGPFQPIMDYYKQEYNMVKIK</sequence>
<dbReference type="InterPro" id="IPR051459">
    <property type="entry name" value="Cytochrome_c-type_DH"/>
</dbReference>
<dbReference type="SUPFAM" id="SSF46626">
    <property type="entry name" value="Cytochrome c"/>
    <property type="match status" value="2"/>
</dbReference>
<keyword evidence="5" id="KW-1133">Transmembrane helix</keyword>
<evidence type="ECO:0000256" key="1">
    <source>
        <dbReference type="ARBA" id="ARBA00022617"/>
    </source>
</evidence>